<evidence type="ECO:0000313" key="7">
    <source>
        <dbReference type="Proteomes" id="UP000241595"/>
    </source>
</evidence>
<dbReference type="EMBL" id="FTRV01000015">
    <property type="protein sequence ID" value="SPM30550.1"/>
    <property type="molecule type" value="Genomic_DNA"/>
</dbReference>
<name>A0A2U3NGD1_9MYCO</name>
<dbReference type="PANTHER" id="PTHR30055">
    <property type="entry name" value="HTH-TYPE TRANSCRIPTIONAL REGULATOR RUTR"/>
    <property type="match status" value="1"/>
</dbReference>
<dbReference type="Gene3D" id="1.10.357.10">
    <property type="entry name" value="Tetracycline Repressor, domain 2"/>
    <property type="match status" value="1"/>
</dbReference>
<feature type="domain" description="HTH tetR-type" evidence="5">
    <location>
        <begin position="57"/>
        <end position="117"/>
    </location>
</feature>
<dbReference type="PROSITE" id="PS50977">
    <property type="entry name" value="HTH_TETR_2"/>
    <property type="match status" value="1"/>
</dbReference>
<accession>A0A2U3NGD1</accession>
<dbReference type="Pfam" id="PF00440">
    <property type="entry name" value="TetR_N"/>
    <property type="match status" value="1"/>
</dbReference>
<evidence type="ECO:0000259" key="5">
    <source>
        <dbReference type="PROSITE" id="PS50977"/>
    </source>
</evidence>
<evidence type="ECO:0000256" key="3">
    <source>
        <dbReference type="ARBA" id="ARBA00023163"/>
    </source>
</evidence>
<dbReference type="SUPFAM" id="SSF46689">
    <property type="entry name" value="Homeodomain-like"/>
    <property type="match status" value="1"/>
</dbReference>
<evidence type="ECO:0000256" key="4">
    <source>
        <dbReference type="PROSITE-ProRule" id="PRU00335"/>
    </source>
</evidence>
<proteinExistence type="predicted"/>
<dbReference type="AlphaFoldDB" id="A0A2U3NGD1"/>
<keyword evidence="1" id="KW-0805">Transcription regulation</keyword>
<organism evidence="6 7">
    <name type="scientific">Mycobacterium terramassiliense</name>
    <dbReference type="NCBI Taxonomy" id="1841859"/>
    <lineage>
        <taxon>Bacteria</taxon>
        <taxon>Bacillati</taxon>
        <taxon>Actinomycetota</taxon>
        <taxon>Actinomycetes</taxon>
        <taxon>Mycobacteriales</taxon>
        <taxon>Mycobacteriaceae</taxon>
        <taxon>Mycobacterium</taxon>
    </lineage>
</organism>
<dbReference type="InterPro" id="IPR009057">
    <property type="entry name" value="Homeodomain-like_sf"/>
</dbReference>
<protein>
    <submittedName>
        <fullName evidence="6">TetR family transcriptional regulator</fullName>
    </submittedName>
</protein>
<feature type="DNA-binding region" description="H-T-H motif" evidence="4">
    <location>
        <begin position="80"/>
        <end position="99"/>
    </location>
</feature>
<dbReference type="PANTHER" id="PTHR30055:SF234">
    <property type="entry name" value="HTH-TYPE TRANSCRIPTIONAL REGULATOR BETI"/>
    <property type="match status" value="1"/>
</dbReference>
<keyword evidence="3" id="KW-0804">Transcription</keyword>
<sequence>LRKPADAAASTTLQNHKALNLFVSISSRTAYRCGPLDRMAPRIAPRRPAHGNQARAERTRALAIEETVRCVLEEGIAAASAKHIAERAGMTWGVIQYHFGDRDGLLMAVVDLGFGELLRALRGLPAPAAPVDSRQRVEQLVGAAWKAMSSSASRAAIEILIGTRATRGAAVPEHLERLAKTFSELARAIDADLDVDRSAALGEVLLSNIRGMVVTQLIMAQPVNTARDRSMLVEVIAAYIDSHRSGSAPVSAT</sequence>
<gene>
    <name evidence="6" type="ORF">MTAB308_4059</name>
</gene>
<evidence type="ECO:0000256" key="2">
    <source>
        <dbReference type="ARBA" id="ARBA00023125"/>
    </source>
</evidence>
<evidence type="ECO:0000313" key="6">
    <source>
        <dbReference type="EMBL" id="SPM30550.1"/>
    </source>
</evidence>
<dbReference type="InterPro" id="IPR050109">
    <property type="entry name" value="HTH-type_TetR-like_transc_reg"/>
</dbReference>
<keyword evidence="7" id="KW-1185">Reference proteome</keyword>
<feature type="non-terminal residue" evidence="6">
    <location>
        <position position="1"/>
    </location>
</feature>
<dbReference type="GO" id="GO:0000976">
    <property type="term" value="F:transcription cis-regulatory region binding"/>
    <property type="evidence" value="ECO:0007669"/>
    <property type="project" value="TreeGrafter"/>
</dbReference>
<dbReference type="Proteomes" id="UP000241595">
    <property type="component" value="Unassembled WGS sequence"/>
</dbReference>
<reference evidence="6 7" key="1">
    <citation type="submission" date="2017-01" db="EMBL/GenBank/DDBJ databases">
        <authorList>
            <consortium name="Urmite Genomes"/>
        </authorList>
    </citation>
    <scope>NUCLEOTIDE SEQUENCE [LARGE SCALE GENOMIC DNA]</scope>
    <source>
        <strain evidence="6 7">AB308</strain>
    </source>
</reference>
<dbReference type="InterPro" id="IPR001647">
    <property type="entry name" value="HTH_TetR"/>
</dbReference>
<dbReference type="STRING" id="1841859.GCA_900157385_04059"/>
<dbReference type="GO" id="GO:0003700">
    <property type="term" value="F:DNA-binding transcription factor activity"/>
    <property type="evidence" value="ECO:0007669"/>
    <property type="project" value="TreeGrafter"/>
</dbReference>
<evidence type="ECO:0000256" key="1">
    <source>
        <dbReference type="ARBA" id="ARBA00023015"/>
    </source>
</evidence>
<keyword evidence="2 4" id="KW-0238">DNA-binding</keyword>